<dbReference type="OrthoDB" id="1107388at2759"/>
<dbReference type="RefSeq" id="XP_021856685.1">
    <property type="nucleotide sequence ID" value="XM_022000993.2"/>
</dbReference>
<proteinExistence type="predicted"/>
<evidence type="ECO:0008006" key="4">
    <source>
        <dbReference type="Google" id="ProtNLM"/>
    </source>
</evidence>
<feature type="compositionally biased region" description="Low complexity" evidence="1">
    <location>
        <begin position="49"/>
        <end position="58"/>
    </location>
</feature>
<dbReference type="KEGG" id="soe:110795957"/>
<organism evidence="2 3">
    <name type="scientific">Spinacia oleracea</name>
    <name type="common">Spinach</name>
    <dbReference type="NCBI Taxonomy" id="3562"/>
    <lineage>
        <taxon>Eukaryota</taxon>
        <taxon>Viridiplantae</taxon>
        <taxon>Streptophyta</taxon>
        <taxon>Embryophyta</taxon>
        <taxon>Tracheophyta</taxon>
        <taxon>Spermatophyta</taxon>
        <taxon>Magnoliopsida</taxon>
        <taxon>eudicotyledons</taxon>
        <taxon>Gunneridae</taxon>
        <taxon>Pentapetalae</taxon>
        <taxon>Caryophyllales</taxon>
        <taxon>Chenopodiaceae</taxon>
        <taxon>Chenopodioideae</taxon>
        <taxon>Anserineae</taxon>
        <taxon>Spinacia</taxon>
    </lineage>
</organism>
<dbReference type="AlphaFoldDB" id="A0A9R0IYC2"/>
<reference evidence="3" key="2">
    <citation type="submission" date="2025-08" db="UniProtKB">
        <authorList>
            <consortium name="RefSeq"/>
        </authorList>
    </citation>
    <scope>IDENTIFICATION</scope>
    <source>
        <tissue evidence="3">Leaf</tissue>
    </source>
</reference>
<evidence type="ECO:0000313" key="2">
    <source>
        <dbReference type="Proteomes" id="UP000813463"/>
    </source>
</evidence>
<evidence type="ECO:0000256" key="1">
    <source>
        <dbReference type="SAM" id="MobiDB-lite"/>
    </source>
</evidence>
<reference evidence="2" key="1">
    <citation type="journal article" date="2021" name="Nat. Commun.">
        <title>Genomic analyses provide insights into spinach domestication and the genetic basis of agronomic traits.</title>
        <authorList>
            <person name="Cai X."/>
            <person name="Sun X."/>
            <person name="Xu C."/>
            <person name="Sun H."/>
            <person name="Wang X."/>
            <person name="Ge C."/>
            <person name="Zhang Z."/>
            <person name="Wang Q."/>
            <person name="Fei Z."/>
            <person name="Jiao C."/>
            <person name="Wang Q."/>
        </authorList>
    </citation>
    <scope>NUCLEOTIDE SEQUENCE [LARGE SCALE GENOMIC DNA]</scope>
    <source>
        <strain evidence="2">cv. Varoflay</strain>
    </source>
</reference>
<dbReference type="Proteomes" id="UP000813463">
    <property type="component" value="Chromosome 6"/>
</dbReference>
<evidence type="ECO:0000313" key="3">
    <source>
        <dbReference type="RefSeq" id="XP_021856685.1"/>
    </source>
</evidence>
<dbReference type="PANTHER" id="PTHR34789:SF1">
    <property type="entry name" value="EXPRESSED PROTEIN"/>
    <property type="match status" value="1"/>
</dbReference>
<protein>
    <recommendedName>
        <fullName evidence="4">Glycine-rich protein</fullName>
    </recommendedName>
</protein>
<accession>A0A9R0IYC2</accession>
<dbReference type="GeneID" id="110795957"/>
<gene>
    <name evidence="3" type="primary">LOC110795957</name>
</gene>
<sequence>MYIFTQFSHLHISLTSQQKSTKMMNIKATKVTFLLTLLIITTISSLTGATRSNPNSKGTKSKSKGGGAGFGGGSGDSGDDFFGPGGGFGIPGYNDPGMFGGGYGYGYGSPSGGHGKSGTVRPSVVCKETGPCYMKKLRCPAKCFYSFSRAGKGYGGGGGGGGCTMDCKKNCIAYC</sequence>
<dbReference type="PANTHER" id="PTHR34789">
    <property type="entry name" value="EXPRESSED PROTEIN"/>
    <property type="match status" value="1"/>
</dbReference>
<name>A0A9R0IYC2_SPIOL</name>
<feature type="region of interest" description="Disordered" evidence="1">
    <location>
        <begin position="49"/>
        <end position="69"/>
    </location>
</feature>
<keyword evidence="2" id="KW-1185">Reference proteome</keyword>